<dbReference type="Gene3D" id="2.20.200.10">
    <property type="entry name" value="Outer membrane efflux proteins (OEP)"/>
    <property type="match status" value="1"/>
</dbReference>
<dbReference type="eggNOG" id="COG1538">
    <property type="taxonomic scope" value="Bacteria"/>
</dbReference>
<name>D6YSL4_WADCW</name>
<dbReference type="PANTHER" id="PTHR30203">
    <property type="entry name" value="OUTER MEMBRANE CATION EFFLUX PROTEIN"/>
    <property type="match status" value="1"/>
</dbReference>
<comment type="subcellular location">
    <subcellularLocation>
        <location evidence="2">Cell membrane</location>
        <topology evidence="2">Lipid-anchor</topology>
    </subcellularLocation>
</comment>
<dbReference type="Gene3D" id="1.20.1600.10">
    <property type="entry name" value="Outer membrane efflux proteins (OEP)"/>
    <property type="match status" value="1"/>
</dbReference>
<dbReference type="OrthoDB" id="9770517at2"/>
<sequence>MRIRYVIFILLAAAGCRVGPRHSVPEVEISENWQSDSLSTLSCGSLLEVGELFDDCLLNTYLEQLLHDNYDLKRASIKICEAFALRDISAAKLLPFIDGRIAYNSAKPAGGILQPGDFSSGSVGIPLNIKQQTFISDFDAFWEIDLFGRRQREVESATASIQMERASYHDLIVSLTAEFSRTYLKLRERQKCLELVRKERDVLKEIVEEYQKRLDQGLDSEFFLLDSEKDYEQLAAEVPMLEGEILSLIYHLSILLGKPPEALVKELSSAAELPQMISVIPVGFPSDLLRRRPDIRFAERQIAKATADVGVAVADLFPKFTLTGNYGFQNLHLGNTRGNGESWGYGGNLITPFFHGGSLKANVKRFQFIRMESLMAYEQAVLRALEESESTIASFLKSRESTQNREKGWMRADQLFAHGERLYEMGLSDTLRLLERKRRAIQAEREWATSYVETEIQLIALYKSLGSGWQNLSFL</sequence>
<accession>D6YSL4</accession>
<evidence type="ECO:0000313" key="3">
    <source>
        <dbReference type="EMBL" id="ADI39059.1"/>
    </source>
</evidence>
<dbReference type="Pfam" id="PF02321">
    <property type="entry name" value="OEP"/>
    <property type="match status" value="2"/>
</dbReference>
<dbReference type="InterPro" id="IPR003423">
    <property type="entry name" value="OMP_efflux"/>
</dbReference>
<protein>
    <submittedName>
        <fullName evidence="3">Putative outer membrane efflux protein</fullName>
    </submittedName>
</protein>
<keyword evidence="2" id="KW-1134">Transmembrane beta strand</keyword>
<comment type="similarity">
    <text evidence="1 2">Belongs to the outer membrane factor (OMF) (TC 1.B.17) family.</text>
</comment>
<dbReference type="GO" id="GO:0015562">
    <property type="term" value="F:efflux transmembrane transporter activity"/>
    <property type="evidence" value="ECO:0007669"/>
    <property type="project" value="InterPro"/>
</dbReference>
<keyword evidence="2" id="KW-0449">Lipoprotein</keyword>
<evidence type="ECO:0000256" key="1">
    <source>
        <dbReference type="ARBA" id="ARBA00007613"/>
    </source>
</evidence>
<dbReference type="Proteomes" id="UP000001505">
    <property type="component" value="Chromosome"/>
</dbReference>
<proteinExistence type="inferred from homology"/>
<keyword evidence="2" id="KW-0564">Palmitate</keyword>
<reference evidence="3 4" key="1">
    <citation type="journal article" date="2010" name="PLoS ONE">
        <title>The Waddlia genome: a window into chlamydial biology.</title>
        <authorList>
            <person name="Bertelli C."/>
            <person name="Collyn F."/>
            <person name="Croxatto A."/>
            <person name="Ruckert C."/>
            <person name="Polkinghorne A."/>
            <person name="Kebbi-Beghdadi C."/>
            <person name="Goesmann A."/>
            <person name="Vaughan L."/>
            <person name="Greub G."/>
        </authorList>
    </citation>
    <scope>NUCLEOTIDE SEQUENCE [LARGE SCALE GENOMIC DNA]</scope>
    <source>
        <strain evidence="4">ATCC VR-1470 / WSU 86-1044</strain>
    </source>
</reference>
<keyword evidence="2" id="KW-0472">Membrane</keyword>
<gene>
    <name evidence="3" type="ordered locus">wcw_1715</name>
</gene>
<dbReference type="EMBL" id="CP001928">
    <property type="protein sequence ID" value="ADI39059.1"/>
    <property type="molecule type" value="Genomic_DNA"/>
</dbReference>
<keyword evidence="4" id="KW-1185">Reference proteome</keyword>
<dbReference type="HOGENOM" id="CLU_012817_13_0_0"/>
<dbReference type="InterPro" id="IPR010131">
    <property type="entry name" value="MdtP/NodT-like"/>
</dbReference>
<dbReference type="PROSITE" id="PS51257">
    <property type="entry name" value="PROKAR_LIPOPROTEIN"/>
    <property type="match status" value="1"/>
</dbReference>
<evidence type="ECO:0000313" key="4">
    <source>
        <dbReference type="Proteomes" id="UP000001505"/>
    </source>
</evidence>
<dbReference type="RefSeq" id="WP_013182763.1">
    <property type="nucleotide sequence ID" value="NC_014225.1"/>
</dbReference>
<organism evidence="3 4">
    <name type="scientific">Waddlia chondrophila (strain ATCC VR-1470 / WSU 86-1044)</name>
    <dbReference type="NCBI Taxonomy" id="716544"/>
    <lineage>
        <taxon>Bacteria</taxon>
        <taxon>Pseudomonadati</taxon>
        <taxon>Chlamydiota</taxon>
        <taxon>Chlamydiia</taxon>
        <taxon>Parachlamydiales</taxon>
        <taxon>Waddliaceae</taxon>
        <taxon>Waddlia</taxon>
    </lineage>
</organism>
<dbReference type="NCBIfam" id="TIGR01845">
    <property type="entry name" value="outer_NodT"/>
    <property type="match status" value="1"/>
</dbReference>
<dbReference type="GO" id="GO:0005886">
    <property type="term" value="C:plasma membrane"/>
    <property type="evidence" value="ECO:0007669"/>
    <property type="project" value="UniProtKB-SubCell"/>
</dbReference>
<dbReference type="SUPFAM" id="SSF56954">
    <property type="entry name" value="Outer membrane efflux proteins (OEP)"/>
    <property type="match status" value="1"/>
</dbReference>
<dbReference type="KEGG" id="wch:wcw_1715"/>
<dbReference type="AlphaFoldDB" id="D6YSL4"/>
<evidence type="ECO:0000256" key="2">
    <source>
        <dbReference type="RuleBase" id="RU362097"/>
    </source>
</evidence>
<dbReference type="STRING" id="716544.wcw_1715"/>
<keyword evidence="2" id="KW-0812">Transmembrane</keyword>